<keyword evidence="4" id="KW-0808">Transferase</keyword>
<evidence type="ECO:0000259" key="13">
    <source>
        <dbReference type="PROSITE" id="PS50146"/>
    </source>
</evidence>
<keyword evidence="7 14" id="KW-0418">Kinase</keyword>
<keyword evidence="15" id="KW-1185">Reference proteome</keyword>
<dbReference type="GO" id="GO:0016301">
    <property type="term" value="F:kinase activity"/>
    <property type="evidence" value="ECO:0007669"/>
    <property type="project" value="UniProtKB-KW"/>
</dbReference>
<evidence type="ECO:0000256" key="3">
    <source>
        <dbReference type="ARBA" id="ARBA00022516"/>
    </source>
</evidence>
<keyword evidence="6" id="KW-0547">Nucleotide-binding</keyword>
<dbReference type="NCBIfam" id="TIGR00147">
    <property type="entry name" value="YegS/Rv2252/BmrU family lipid kinase"/>
    <property type="match status" value="1"/>
</dbReference>
<keyword evidence="3" id="KW-0444">Lipid biosynthesis</keyword>
<organism evidence="14 15">
    <name type="scientific">Arthrobacter sulfonylureivorans</name>
    <dbReference type="NCBI Taxonomy" id="2486855"/>
    <lineage>
        <taxon>Bacteria</taxon>
        <taxon>Bacillati</taxon>
        <taxon>Actinomycetota</taxon>
        <taxon>Actinomycetes</taxon>
        <taxon>Micrococcales</taxon>
        <taxon>Micrococcaceae</taxon>
        <taxon>Arthrobacter</taxon>
    </lineage>
</organism>
<keyword evidence="9" id="KW-0460">Magnesium</keyword>
<keyword evidence="8" id="KW-0067">ATP-binding</keyword>
<evidence type="ECO:0000256" key="6">
    <source>
        <dbReference type="ARBA" id="ARBA00022741"/>
    </source>
</evidence>
<reference evidence="14 15" key="1">
    <citation type="submission" date="2022-03" db="EMBL/GenBank/DDBJ databases">
        <title>Isotopic signatures of nitrous oxide derived from detoxification processes.</title>
        <authorList>
            <person name="Behrendt U."/>
            <person name="Buchen C."/>
            <person name="Well R."/>
            <person name="Ulrich A."/>
            <person name="Rohe L."/>
            <person name="Kolb S."/>
            <person name="Schloter M."/>
            <person name="Horn M.A."/>
            <person name="Augustin J."/>
        </authorList>
    </citation>
    <scope>NUCLEOTIDE SEQUENCE [LARGE SCALE GENOMIC DNA]</scope>
    <source>
        <strain evidence="14 15">S4-C24</strain>
    </source>
</reference>
<keyword evidence="10" id="KW-0443">Lipid metabolism</keyword>
<keyword evidence="5" id="KW-0479">Metal-binding</keyword>
<evidence type="ECO:0000256" key="11">
    <source>
        <dbReference type="ARBA" id="ARBA00023209"/>
    </source>
</evidence>
<dbReference type="PROSITE" id="PS50146">
    <property type="entry name" value="DAGK"/>
    <property type="match status" value="1"/>
</dbReference>
<accession>A0ABY3WCW3</accession>
<comment type="similarity">
    <text evidence="2">Belongs to the diacylglycerol/lipid kinase family.</text>
</comment>
<dbReference type="SMART" id="SM00046">
    <property type="entry name" value="DAGKc"/>
    <property type="match status" value="1"/>
</dbReference>
<proteinExistence type="inferred from homology"/>
<dbReference type="Pfam" id="PF00781">
    <property type="entry name" value="DAGK_cat"/>
    <property type="match status" value="1"/>
</dbReference>
<feature type="domain" description="DAGKc" evidence="13">
    <location>
        <begin position="5"/>
        <end position="137"/>
    </location>
</feature>
<comment type="cofactor">
    <cofactor evidence="1">
        <name>Mg(2+)</name>
        <dbReference type="ChEBI" id="CHEBI:18420"/>
    </cofactor>
</comment>
<dbReference type="Gene3D" id="3.40.50.10330">
    <property type="entry name" value="Probable inorganic polyphosphate/atp-NAD kinase, domain 1"/>
    <property type="match status" value="1"/>
</dbReference>
<dbReference type="InterPro" id="IPR016064">
    <property type="entry name" value="NAD/diacylglycerol_kinase_sf"/>
</dbReference>
<evidence type="ECO:0000313" key="14">
    <source>
        <dbReference type="EMBL" id="UNK47043.1"/>
    </source>
</evidence>
<dbReference type="PANTHER" id="PTHR12358:SF106">
    <property type="entry name" value="LIPID KINASE YEGS"/>
    <property type="match status" value="1"/>
</dbReference>
<gene>
    <name evidence="14" type="ORF">MNQ99_06770</name>
</gene>
<evidence type="ECO:0000256" key="5">
    <source>
        <dbReference type="ARBA" id="ARBA00022723"/>
    </source>
</evidence>
<dbReference type="EMBL" id="CP093326">
    <property type="protein sequence ID" value="UNK47043.1"/>
    <property type="molecule type" value="Genomic_DNA"/>
</dbReference>
<evidence type="ECO:0000256" key="7">
    <source>
        <dbReference type="ARBA" id="ARBA00022777"/>
    </source>
</evidence>
<sequence>MTSLPPAAPIAVAINPHAAFGTTARAGAEVMAELARRGRYAVELRAETWSALADGVAGELRRGISALLVVGGDGMVHLAVNALAGTQVPLGIVPTGTGNDFARMFNLPTEPRTAVGHFLQALEQPRRVDLGRVTRADGTSCWFAGVLSAGFDAAVNDRANRWRFPRGRLRYPLAMLRELASFRPLRYSLVVDGVPRRTDAMLVAVANGRSIGGGMRIVPEAAYDDGALDLFIVSPLSRPAFLGIFPRVYAGRHTSHPAVHIERVRTVRLEAAGVTAYADGEPVGRLPVSVDVVPGALSAAV</sequence>
<evidence type="ECO:0000256" key="4">
    <source>
        <dbReference type="ARBA" id="ARBA00022679"/>
    </source>
</evidence>
<evidence type="ECO:0000313" key="15">
    <source>
        <dbReference type="Proteomes" id="UP000829069"/>
    </source>
</evidence>
<dbReference type="InterPro" id="IPR050187">
    <property type="entry name" value="Lipid_Phosphate_FormReg"/>
</dbReference>
<dbReference type="InterPro" id="IPR001206">
    <property type="entry name" value="Diacylglycerol_kinase_cat_dom"/>
</dbReference>
<evidence type="ECO:0000256" key="2">
    <source>
        <dbReference type="ARBA" id="ARBA00005983"/>
    </source>
</evidence>
<evidence type="ECO:0000256" key="8">
    <source>
        <dbReference type="ARBA" id="ARBA00022840"/>
    </source>
</evidence>
<evidence type="ECO:0000256" key="12">
    <source>
        <dbReference type="ARBA" id="ARBA00023264"/>
    </source>
</evidence>
<keyword evidence="12" id="KW-1208">Phospholipid metabolism</keyword>
<name>A0ABY3WCW3_9MICC</name>
<evidence type="ECO:0000256" key="9">
    <source>
        <dbReference type="ARBA" id="ARBA00022842"/>
    </source>
</evidence>
<evidence type="ECO:0000256" key="1">
    <source>
        <dbReference type="ARBA" id="ARBA00001946"/>
    </source>
</evidence>
<dbReference type="Pfam" id="PF19279">
    <property type="entry name" value="YegS_C"/>
    <property type="match status" value="1"/>
</dbReference>
<dbReference type="InterPro" id="IPR045540">
    <property type="entry name" value="YegS/DAGK_C"/>
</dbReference>
<dbReference type="Gene3D" id="2.60.200.40">
    <property type="match status" value="1"/>
</dbReference>
<evidence type="ECO:0000256" key="10">
    <source>
        <dbReference type="ARBA" id="ARBA00023098"/>
    </source>
</evidence>
<dbReference type="PANTHER" id="PTHR12358">
    <property type="entry name" value="SPHINGOSINE KINASE"/>
    <property type="match status" value="1"/>
</dbReference>
<dbReference type="InterPro" id="IPR005218">
    <property type="entry name" value="Diacylglycerol/lipid_kinase"/>
</dbReference>
<dbReference type="SUPFAM" id="SSF111331">
    <property type="entry name" value="NAD kinase/diacylglycerol kinase-like"/>
    <property type="match status" value="1"/>
</dbReference>
<dbReference type="Proteomes" id="UP000829069">
    <property type="component" value="Chromosome"/>
</dbReference>
<dbReference type="RefSeq" id="WP_241914884.1">
    <property type="nucleotide sequence ID" value="NZ_CP093326.1"/>
</dbReference>
<protein>
    <submittedName>
        <fullName evidence="14">YegS/Rv2252/BmrU family lipid kinase</fullName>
    </submittedName>
</protein>
<keyword evidence="11" id="KW-0594">Phospholipid biosynthesis</keyword>
<dbReference type="InterPro" id="IPR017438">
    <property type="entry name" value="ATP-NAD_kinase_N"/>
</dbReference>